<dbReference type="NCBIfam" id="NF045579">
    <property type="entry name" value="rhamnoside_JR"/>
    <property type="match status" value="1"/>
</dbReference>
<feature type="signal peptide" evidence="4">
    <location>
        <begin position="1"/>
        <end position="24"/>
    </location>
</feature>
<evidence type="ECO:0000313" key="5">
    <source>
        <dbReference type="EMBL" id="VGO12677.1"/>
    </source>
</evidence>
<evidence type="ECO:0000256" key="2">
    <source>
        <dbReference type="ARBA" id="ARBA00022801"/>
    </source>
</evidence>
<accession>A0A6C2TYI5</accession>
<evidence type="ECO:0000313" key="6">
    <source>
        <dbReference type="Proteomes" id="UP000366872"/>
    </source>
</evidence>
<protein>
    <recommendedName>
        <fullName evidence="7">Glycosyl hydrolases family 2 sugar binding domain-containing protein</fullName>
    </recommendedName>
</protein>
<name>A0A6C2TYI5_PONDE</name>
<organism evidence="5 6">
    <name type="scientific">Pontiella desulfatans</name>
    <dbReference type="NCBI Taxonomy" id="2750659"/>
    <lineage>
        <taxon>Bacteria</taxon>
        <taxon>Pseudomonadati</taxon>
        <taxon>Kiritimatiellota</taxon>
        <taxon>Kiritimatiellia</taxon>
        <taxon>Kiritimatiellales</taxon>
        <taxon>Pontiellaceae</taxon>
        <taxon>Pontiella</taxon>
    </lineage>
</organism>
<evidence type="ECO:0000256" key="4">
    <source>
        <dbReference type="SAM" id="SignalP"/>
    </source>
</evidence>
<dbReference type="RefSeq" id="WP_168442018.1">
    <property type="nucleotide sequence ID" value="NZ_CAAHFG010000001.1"/>
</dbReference>
<dbReference type="GO" id="GO:0004553">
    <property type="term" value="F:hydrolase activity, hydrolyzing O-glycosyl compounds"/>
    <property type="evidence" value="ECO:0007669"/>
    <property type="project" value="UniProtKB-ARBA"/>
</dbReference>
<evidence type="ECO:0000256" key="3">
    <source>
        <dbReference type="SAM" id="MobiDB-lite"/>
    </source>
</evidence>
<dbReference type="SUPFAM" id="SSF49785">
    <property type="entry name" value="Galactose-binding domain-like"/>
    <property type="match status" value="1"/>
</dbReference>
<keyword evidence="1 4" id="KW-0732">Signal</keyword>
<feature type="chain" id="PRO_5025666203" description="Glycosyl hydrolases family 2 sugar binding domain-containing protein" evidence="4">
    <location>
        <begin position="25"/>
        <end position="1090"/>
    </location>
</feature>
<keyword evidence="6" id="KW-1185">Reference proteome</keyword>
<dbReference type="Gene3D" id="2.60.120.260">
    <property type="entry name" value="Galactose-binding domain-like"/>
    <property type="match status" value="1"/>
</dbReference>
<keyword evidence="2" id="KW-0378">Hydrolase</keyword>
<reference evidence="5 6" key="1">
    <citation type="submission" date="2019-04" db="EMBL/GenBank/DDBJ databases">
        <authorList>
            <person name="Van Vliet M D."/>
        </authorList>
    </citation>
    <scope>NUCLEOTIDE SEQUENCE [LARGE SCALE GENOMIC DNA]</scope>
    <source>
        <strain evidence="5 6">F1</strain>
    </source>
</reference>
<dbReference type="InterPro" id="IPR008979">
    <property type="entry name" value="Galactose-bd-like_sf"/>
</dbReference>
<feature type="region of interest" description="Disordered" evidence="3">
    <location>
        <begin position="190"/>
        <end position="210"/>
    </location>
</feature>
<sequence>MKKFIIRLVISMLPMAGMCRMAGASLEQSFQSPPDSARAQTWWHWMNGNVSAEGITKDLEAMKDAGLNGFTVFDVPLNTPRGPVNYNSPKWHEMIAHTVKEADRIGLEMTFHNCAGWSSSGGPWITPEHSMHEVVWSEVQVSGGKDVSITLTQSTTRKGYYQDIVVLAFPTPEGEQNGKPGFRIENWEEKSGKNEQRGQNPHAGSEFSPSDLIAMDGVLNLTDRMTTDGKLAWTAPKGHYTIVRFGYTTRGKTNHPAARSGQGLECDKLSKAGADLHWNRFLTNVLADAGPLTGKSLKRVLIDSYEVGLQNWTHDFAQQFKARRGYDMTPWMPCMTGRVVGSLELSERFLWDLRRTIMDLMTENYFGRFAELCHQKGLTLSIEPYGNGGFDHFQAAAVADVPIGEFWTKRHIERLDMSMKLTASAAHMGDKRYVGAEAYTAMPEAADWKSHPYSMKAEGDLAYAEGINRYIFHTFAHQPFADDIVPGMTMGRFGMQMNRNNTWFMEARPWFDRLARCQYLLQEGQFVADLLYIHGEGVQRNEVRKSLSPVPPDGYDYDVGGFDALMDLRVEDGRLVLPSGMSYRVLVLTRMPTARPELMTKLAELVRQGAIVVGEKPVGSPSLENYPDCDKQVETIAASLWDSGRVEKPENLPAVLKQIDLVPDFEVSGEANLAYIHRRIDGKDVYFVSNQDALPSSVRCRFRVAGRTPELWHPDTGRIEAAPVWKSNGATTEVALELDPAGSVFVVFDRPVEQVNPIAEITFRSAEEAQSEEEGLTIVRAWYGNPNDPQQRVDLTEKLAKRAALGQTVFTASNKDFGDPANKIEKVLEMEYVANGVSKTVRVNENQSIDVSQALAAARPEPVRPRIVDGEEQILVFSAGTLDVRRASGTSATVDVPEVAEPLAVNGPWTVSFGKLGPEAPVVFKSLIPLNEHEDEEIKYFSGAATYRTEFHYSAADSASAILDLGRVEVMARVKLNGTDLGLLWKPPFRADITGAVREGRNELEVTVVNLWANRLIGDEQYPDVLEYRGPTASVVPDWLRNGTPRPATERKTVTLYKHLRKNSSLVDSGLIGPVRVLRPQIVPFKDTQR</sequence>
<evidence type="ECO:0008006" key="7">
    <source>
        <dbReference type="Google" id="ProtNLM"/>
    </source>
</evidence>
<dbReference type="EMBL" id="CAAHFG010000001">
    <property type="protein sequence ID" value="VGO12677.1"/>
    <property type="molecule type" value="Genomic_DNA"/>
</dbReference>
<dbReference type="AlphaFoldDB" id="A0A6C2TYI5"/>
<dbReference type="Pfam" id="PF17132">
    <property type="entry name" value="Glyco_hydro_106"/>
    <property type="match status" value="1"/>
</dbReference>
<dbReference type="PANTHER" id="PTHR43817:SF1">
    <property type="entry name" value="HYDROLASE, FAMILY 43, PUTATIVE (AFU_ORTHOLOGUE AFUA_3G01660)-RELATED"/>
    <property type="match status" value="1"/>
</dbReference>
<evidence type="ECO:0000256" key="1">
    <source>
        <dbReference type="ARBA" id="ARBA00022729"/>
    </source>
</evidence>
<proteinExistence type="predicted"/>
<dbReference type="Proteomes" id="UP000366872">
    <property type="component" value="Unassembled WGS sequence"/>
</dbReference>
<dbReference type="PANTHER" id="PTHR43817">
    <property type="entry name" value="GLYCOSYL HYDROLASE"/>
    <property type="match status" value="1"/>
</dbReference>
<gene>
    <name evidence="5" type="ORF">PDESU_01230</name>
</gene>